<dbReference type="RefSeq" id="WP_154769134.1">
    <property type="nucleotide sequence ID" value="NZ_WLYK01000005.1"/>
</dbReference>
<keyword evidence="8" id="KW-1185">Reference proteome</keyword>
<reference evidence="7 8" key="1">
    <citation type="submission" date="2019-11" db="EMBL/GenBank/DDBJ databases">
        <authorList>
            <person name="Jiang L.-Q."/>
        </authorList>
    </citation>
    <scope>NUCLEOTIDE SEQUENCE [LARGE SCALE GENOMIC DNA]</scope>
    <source>
        <strain evidence="7 8">YIM 132087</strain>
    </source>
</reference>
<evidence type="ECO:0000256" key="2">
    <source>
        <dbReference type="ARBA" id="ARBA00022485"/>
    </source>
</evidence>
<evidence type="ECO:0000313" key="8">
    <source>
        <dbReference type="Proteomes" id="UP000460221"/>
    </source>
</evidence>
<dbReference type="InterPro" id="IPR019575">
    <property type="entry name" value="Nuop51_4Fe4S-bd"/>
</dbReference>
<dbReference type="InterPro" id="IPR011538">
    <property type="entry name" value="Nuo51_FMN-bd"/>
</dbReference>
<dbReference type="PANTHER" id="PTHR43578:SF3">
    <property type="entry name" value="NADH-QUINONE OXIDOREDUCTASE SUBUNIT F"/>
    <property type="match status" value="1"/>
</dbReference>
<protein>
    <recommendedName>
        <fullName evidence="6">NADH-ubiquinone oxidoreductase 51kDa subunit iron-sulphur binding domain-containing protein</fullName>
    </recommendedName>
</protein>
<accession>A0A7K1FM86</accession>
<keyword evidence="3" id="KW-0479">Metal-binding</keyword>
<dbReference type="GO" id="GO:0051539">
    <property type="term" value="F:4 iron, 4 sulfur cluster binding"/>
    <property type="evidence" value="ECO:0007669"/>
    <property type="project" value="UniProtKB-KW"/>
</dbReference>
<evidence type="ECO:0000256" key="4">
    <source>
        <dbReference type="ARBA" id="ARBA00023004"/>
    </source>
</evidence>
<dbReference type="SMART" id="SM00928">
    <property type="entry name" value="NADH_4Fe-4S"/>
    <property type="match status" value="1"/>
</dbReference>
<evidence type="ECO:0000313" key="7">
    <source>
        <dbReference type="EMBL" id="MTD15180.1"/>
    </source>
</evidence>
<dbReference type="Pfam" id="PF01512">
    <property type="entry name" value="Complex1_51K"/>
    <property type="match status" value="1"/>
</dbReference>
<evidence type="ECO:0000256" key="3">
    <source>
        <dbReference type="ARBA" id="ARBA00022723"/>
    </source>
</evidence>
<proteinExistence type="inferred from homology"/>
<gene>
    <name evidence="7" type="ORF">GIS00_14650</name>
</gene>
<dbReference type="InterPro" id="IPR037207">
    <property type="entry name" value="Nuop51_4Fe4S-bd_sf"/>
</dbReference>
<sequence>MSTLASRALPVRTGAVGVEPRLLTVDERESVDDYLAGGGYRPLRNPERLLEQVAAAGVRGRGGAAFPIARKMVTVRSGSSAPVLVANGEEGEPASVKDKWLLRFRPHLVLDGLRLAAAMTGAQQAYMYVSDPVSADSVEQALTEFPAEGWNEIDIAVHRVAPTYVAGEETAAVRSIGGGPALPQDKPPRPFEVGVHGRPTQISNVETLAHLPVVQRLGADGYRAAGTADSSGTFLMTLTGVEHPQLLEVPFGISLREILVAVGHSGDLRGALMGGYFAGLLSGRVLDLPLDHGTIAGAGSGLGCGAVAVLDAGTCPVGVAAGVLSYFARENAGQCGSCFNGTAAMAAVLDALCTGEATGADVQRLQRWSTVLRGRGACGTLDGATNIAATVLREFPAEIEEHLESRCSSCPPPAVRRRPPYAVLTEGGA</sequence>
<dbReference type="Proteomes" id="UP000460221">
    <property type="component" value="Unassembled WGS sequence"/>
</dbReference>
<keyword evidence="4" id="KW-0408">Iron</keyword>
<evidence type="ECO:0000256" key="1">
    <source>
        <dbReference type="ARBA" id="ARBA00007523"/>
    </source>
</evidence>
<dbReference type="PANTHER" id="PTHR43578">
    <property type="entry name" value="NADH-QUINONE OXIDOREDUCTASE SUBUNIT F"/>
    <property type="match status" value="1"/>
</dbReference>
<dbReference type="Gene3D" id="3.10.20.600">
    <property type="match status" value="1"/>
</dbReference>
<name>A0A7K1FM86_9ACTN</name>
<dbReference type="AlphaFoldDB" id="A0A7K1FM86"/>
<dbReference type="Pfam" id="PF10589">
    <property type="entry name" value="NADH_4Fe-4S"/>
    <property type="match status" value="1"/>
</dbReference>
<feature type="domain" description="NADH-ubiquinone oxidoreductase 51kDa subunit iron-sulphur binding" evidence="6">
    <location>
        <begin position="317"/>
        <end position="362"/>
    </location>
</feature>
<dbReference type="Gene3D" id="3.40.50.11540">
    <property type="entry name" value="NADH-ubiquinone oxidoreductase 51kDa subunit"/>
    <property type="match status" value="1"/>
</dbReference>
<comment type="similarity">
    <text evidence="1">Belongs to the complex I 51 kDa subunit family.</text>
</comment>
<dbReference type="EMBL" id="WLYK01000005">
    <property type="protein sequence ID" value="MTD15180.1"/>
    <property type="molecule type" value="Genomic_DNA"/>
</dbReference>
<evidence type="ECO:0000256" key="5">
    <source>
        <dbReference type="ARBA" id="ARBA00023014"/>
    </source>
</evidence>
<evidence type="ECO:0000259" key="6">
    <source>
        <dbReference type="SMART" id="SM00928"/>
    </source>
</evidence>
<comment type="caution">
    <text evidence="7">The sequence shown here is derived from an EMBL/GenBank/DDBJ whole genome shotgun (WGS) entry which is preliminary data.</text>
</comment>
<organism evidence="7 8">
    <name type="scientific">Nakamurella alba</name>
    <dbReference type="NCBI Taxonomy" id="2665158"/>
    <lineage>
        <taxon>Bacteria</taxon>
        <taxon>Bacillati</taxon>
        <taxon>Actinomycetota</taxon>
        <taxon>Actinomycetes</taxon>
        <taxon>Nakamurellales</taxon>
        <taxon>Nakamurellaceae</taxon>
        <taxon>Nakamurella</taxon>
    </lineage>
</organism>
<dbReference type="InterPro" id="IPR037225">
    <property type="entry name" value="Nuo51_FMN-bd_sf"/>
</dbReference>
<dbReference type="SUPFAM" id="SSF140490">
    <property type="entry name" value="Nqo1C-terminal domain-like"/>
    <property type="match status" value="1"/>
</dbReference>
<dbReference type="SUPFAM" id="SSF142984">
    <property type="entry name" value="Nqo1 middle domain-like"/>
    <property type="match status" value="1"/>
</dbReference>
<dbReference type="Gene3D" id="1.20.1440.230">
    <property type="entry name" value="NADH-ubiquinone oxidoreductase 51kDa subunit, iron-sulphur binding domain"/>
    <property type="match status" value="1"/>
</dbReference>
<dbReference type="GO" id="GO:0046872">
    <property type="term" value="F:metal ion binding"/>
    <property type="evidence" value="ECO:0007669"/>
    <property type="project" value="UniProtKB-KW"/>
</dbReference>
<keyword evidence="5" id="KW-0411">Iron-sulfur</keyword>
<dbReference type="SUPFAM" id="SSF142019">
    <property type="entry name" value="Nqo1 FMN-binding domain-like"/>
    <property type="match status" value="1"/>
</dbReference>
<keyword evidence="2" id="KW-0004">4Fe-4S</keyword>